<dbReference type="EMBL" id="AZGA01000015">
    <property type="protein sequence ID" value="KRM35468.1"/>
    <property type="molecule type" value="Genomic_DNA"/>
</dbReference>
<feature type="transmembrane region" description="Helical" evidence="1">
    <location>
        <begin position="50"/>
        <end position="70"/>
    </location>
</feature>
<dbReference type="OrthoDB" id="1100174at2"/>
<keyword evidence="1" id="KW-0812">Transmembrane</keyword>
<name>X0PUF6_9LACO</name>
<evidence type="ECO:0000256" key="1">
    <source>
        <dbReference type="SAM" id="Phobius"/>
    </source>
</evidence>
<feature type="transmembrane region" description="Helical" evidence="1">
    <location>
        <begin position="7"/>
        <end position="30"/>
    </location>
</feature>
<dbReference type="eggNOG" id="ENOG502ZR8H">
    <property type="taxonomic scope" value="Bacteria"/>
</dbReference>
<dbReference type="Pfam" id="PF11188">
    <property type="entry name" value="DUF2975"/>
    <property type="match status" value="1"/>
</dbReference>
<keyword evidence="1" id="KW-0472">Membrane</keyword>
<dbReference type="InterPro" id="IPR021354">
    <property type="entry name" value="DUF2975"/>
</dbReference>
<keyword evidence="3" id="KW-1185">Reference proteome</keyword>
<protein>
    <recommendedName>
        <fullName evidence="4">DUF2975 domain-containing protein</fullName>
    </recommendedName>
</protein>
<gene>
    <name evidence="2" type="ORF">FC83_GL000992</name>
</gene>
<evidence type="ECO:0000313" key="2">
    <source>
        <dbReference type="EMBL" id="KRM35468.1"/>
    </source>
</evidence>
<evidence type="ECO:0008006" key="4">
    <source>
        <dbReference type="Google" id="ProtNLM"/>
    </source>
</evidence>
<feature type="transmembrane region" description="Helical" evidence="1">
    <location>
        <begin position="124"/>
        <end position="145"/>
    </location>
</feature>
<organism evidence="2 3">
    <name type="scientific">Agrilactobacillus composti DSM 18527 = JCM 14202</name>
    <dbReference type="NCBI Taxonomy" id="1423734"/>
    <lineage>
        <taxon>Bacteria</taxon>
        <taxon>Bacillati</taxon>
        <taxon>Bacillota</taxon>
        <taxon>Bacilli</taxon>
        <taxon>Lactobacillales</taxon>
        <taxon>Lactobacillaceae</taxon>
        <taxon>Agrilactobacillus</taxon>
    </lineage>
</organism>
<proteinExistence type="predicted"/>
<dbReference type="STRING" id="1423734.FC83_GL000992"/>
<keyword evidence="1" id="KW-1133">Transmembrane helix</keyword>
<evidence type="ECO:0000313" key="3">
    <source>
        <dbReference type="Proteomes" id="UP000051236"/>
    </source>
</evidence>
<dbReference type="RefSeq" id="WP_035454565.1">
    <property type="nucleotide sequence ID" value="NZ_AZGA01000015.1"/>
</dbReference>
<sequence length="159" mass="17740">MKIRTLFLKSVLIGVSIIVLLFAIFIFPHIPSVVHQAYPSITWERFVFSGSLYGSALCFYTAAVYAWRILSLIDQHAVFSGQTLKALTAIKYLTSGMGCCYLLLLPMVYHIARITNAPKMPLMVLAVALVPFICAVVAAILKNLFKQAITMKLENQRII</sequence>
<comment type="caution">
    <text evidence="2">The sequence shown here is derived from an EMBL/GenBank/DDBJ whole genome shotgun (WGS) entry which is preliminary data.</text>
</comment>
<reference evidence="2 3" key="1">
    <citation type="journal article" date="2015" name="Genome Announc.">
        <title>Expanding the biotechnology potential of lactobacilli through comparative genomics of 213 strains and associated genera.</title>
        <authorList>
            <person name="Sun Z."/>
            <person name="Harris H.M."/>
            <person name="McCann A."/>
            <person name="Guo C."/>
            <person name="Argimon S."/>
            <person name="Zhang W."/>
            <person name="Yang X."/>
            <person name="Jeffery I.B."/>
            <person name="Cooney J.C."/>
            <person name="Kagawa T.F."/>
            <person name="Liu W."/>
            <person name="Song Y."/>
            <person name="Salvetti E."/>
            <person name="Wrobel A."/>
            <person name="Rasinkangas P."/>
            <person name="Parkhill J."/>
            <person name="Rea M.C."/>
            <person name="O'Sullivan O."/>
            <person name="Ritari J."/>
            <person name="Douillard F.P."/>
            <person name="Paul Ross R."/>
            <person name="Yang R."/>
            <person name="Briner A.E."/>
            <person name="Felis G.E."/>
            <person name="de Vos W.M."/>
            <person name="Barrangou R."/>
            <person name="Klaenhammer T.R."/>
            <person name="Caufield P.W."/>
            <person name="Cui Y."/>
            <person name="Zhang H."/>
            <person name="O'Toole P.W."/>
        </authorList>
    </citation>
    <scope>NUCLEOTIDE SEQUENCE [LARGE SCALE GENOMIC DNA]</scope>
    <source>
        <strain evidence="2 3">DSM 18527</strain>
    </source>
</reference>
<dbReference type="AlphaFoldDB" id="X0PUF6"/>
<feature type="transmembrane region" description="Helical" evidence="1">
    <location>
        <begin position="90"/>
        <end position="112"/>
    </location>
</feature>
<accession>X0PUF6</accession>
<dbReference type="Proteomes" id="UP000051236">
    <property type="component" value="Unassembled WGS sequence"/>
</dbReference>
<dbReference type="PATRIC" id="fig|1423734.3.peg.1006"/>